<feature type="domain" description="SRCR" evidence="8">
    <location>
        <begin position="32"/>
        <end position="132"/>
    </location>
</feature>
<feature type="domain" description="SRCR" evidence="8">
    <location>
        <begin position="219"/>
        <end position="323"/>
    </location>
</feature>
<keyword evidence="10" id="KW-1185">Reference proteome</keyword>
<dbReference type="GO" id="GO:0005576">
    <property type="term" value="C:extracellular region"/>
    <property type="evidence" value="ECO:0007669"/>
    <property type="project" value="UniProtKB-SubCell"/>
</dbReference>
<evidence type="ECO:0000256" key="2">
    <source>
        <dbReference type="ARBA" id="ARBA00022525"/>
    </source>
</evidence>
<feature type="domain" description="SRCR" evidence="8">
    <location>
        <begin position="344"/>
        <end position="444"/>
    </location>
</feature>
<feature type="disulfide bond" evidence="7">
    <location>
        <begin position="838"/>
        <end position="899"/>
    </location>
</feature>
<dbReference type="PRINTS" id="PR00258">
    <property type="entry name" value="SPERACTRCPTR"/>
</dbReference>
<name>A0A8C5WMG4_9ANUR</name>
<evidence type="ECO:0000313" key="10">
    <source>
        <dbReference type="Proteomes" id="UP000694569"/>
    </source>
</evidence>
<reference evidence="9" key="2">
    <citation type="submission" date="2025-09" db="UniProtKB">
        <authorList>
            <consortium name="Ensembl"/>
        </authorList>
    </citation>
    <scope>IDENTIFICATION</scope>
</reference>
<dbReference type="SUPFAM" id="SSF56487">
    <property type="entry name" value="SRCR-like"/>
    <property type="match status" value="6"/>
</dbReference>
<feature type="disulfide bond" evidence="7">
    <location>
        <begin position="369"/>
        <end position="433"/>
    </location>
</feature>
<feature type="disulfide bond" evidence="7">
    <location>
        <begin position="101"/>
        <end position="111"/>
    </location>
</feature>
<dbReference type="Proteomes" id="UP000694569">
    <property type="component" value="Unplaced"/>
</dbReference>
<proteinExistence type="predicted"/>
<protein>
    <recommendedName>
        <fullName evidence="8">SRCR domain-containing protein</fullName>
    </recommendedName>
</protein>
<dbReference type="GO" id="GO:0016020">
    <property type="term" value="C:membrane"/>
    <property type="evidence" value="ECO:0007669"/>
    <property type="project" value="InterPro"/>
</dbReference>
<evidence type="ECO:0000313" key="9">
    <source>
        <dbReference type="Ensembl" id="ENSLLEP00000048697.1"/>
    </source>
</evidence>
<feature type="disulfide bond" evidence="7">
    <location>
        <begin position="413"/>
        <end position="423"/>
    </location>
</feature>
<feature type="disulfide bond" evidence="7">
    <location>
        <begin position="57"/>
        <end position="121"/>
    </location>
</feature>
<dbReference type="SMART" id="SM00202">
    <property type="entry name" value="SR"/>
    <property type="match status" value="6"/>
</dbReference>
<evidence type="ECO:0000256" key="4">
    <source>
        <dbReference type="ARBA" id="ARBA00022737"/>
    </source>
</evidence>
<feature type="disulfide bond" evidence="7">
    <location>
        <begin position="730"/>
        <end position="740"/>
    </location>
</feature>
<feature type="disulfide bond" evidence="7">
    <location>
        <begin position="686"/>
        <end position="750"/>
    </location>
</feature>
<evidence type="ECO:0000256" key="5">
    <source>
        <dbReference type="ARBA" id="ARBA00023157"/>
    </source>
</evidence>
<evidence type="ECO:0000256" key="7">
    <source>
        <dbReference type="PROSITE-ProRule" id="PRU00196"/>
    </source>
</evidence>
<dbReference type="AlphaFoldDB" id="A0A8C5WMG4"/>
<feature type="disulfide bond" evidence="7">
    <location>
        <begin position="586"/>
        <end position="596"/>
    </location>
</feature>
<dbReference type="FunFam" id="3.10.250.10:FF:000012">
    <property type="entry name" value="CD163 molecule like 1"/>
    <property type="match status" value="1"/>
</dbReference>
<feature type="disulfide bond" evidence="7">
    <location>
        <begin position="869"/>
        <end position="879"/>
    </location>
</feature>
<organism evidence="9 10">
    <name type="scientific">Leptobrachium leishanense</name>
    <name type="common">Leishan spiny toad</name>
    <dbReference type="NCBI Taxonomy" id="445787"/>
    <lineage>
        <taxon>Eukaryota</taxon>
        <taxon>Metazoa</taxon>
        <taxon>Chordata</taxon>
        <taxon>Craniata</taxon>
        <taxon>Vertebrata</taxon>
        <taxon>Euteleostomi</taxon>
        <taxon>Amphibia</taxon>
        <taxon>Batrachia</taxon>
        <taxon>Anura</taxon>
        <taxon>Pelobatoidea</taxon>
        <taxon>Megophryidae</taxon>
        <taxon>Leptobrachium</taxon>
    </lineage>
</organism>
<accession>A0A8C5WMG4</accession>
<dbReference type="PANTHER" id="PTHR19331">
    <property type="entry name" value="SCAVENGER RECEPTOR DOMAIN-CONTAINING"/>
    <property type="match status" value="1"/>
</dbReference>
<dbReference type="GeneTree" id="ENSGT00940000164042"/>
<keyword evidence="5 7" id="KW-1015">Disulfide bond</keyword>
<dbReference type="Gene3D" id="3.10.250.10">
    <property type="entry name" value="SRCR-like domain"/>
    <property type="match status" value="6"/>
</dbReference>
<evidence type="ECO:0000256" key="6">
    <source>
        <dbReference type="ARBA" id="ARBA00023180"/>
    </source>
</evidence>
<sequence length="907" mass="101342">SFKLVHLSPNPENSLLCFILSISIVTGEPEELRLAGGSTECEGRVEVKHQGEWGTVCNDYWNVINNAAVVCRQLGCSDSLAIPTSSFGRGSGRIWMDDVRCTGTESALRDCPRHPWGLHNCDHSEDVGVLCPGEIHSVIILPCYVVQFTIHWVYIRDVRFGFRNFGIFTKFPDSYILLNYEEELCDAENVSTLFTYGNFLCGFMVPKITIDSLAEHREVRLLGGPNSCSGYLEIKTSTWGSICELDQNLITANVICRELHCGIAVPPPWNIPYTERQGKIIDEDILCSGNETSIFQFGWSVSLYTSLCMNGQRINSRFGLFCFLKPVGKKSMGNSSEVCSFDGFRLVSVNDTCSGRVELLYAGRWGTLCNSDWDLPAANVLCRQLHCGIAQSLPKGGQFGKGDGTLWNDKFHCSGTESHLSECSSTALGYGECPAWDTAGVVCTGKATIRWRSIDYPQYSKMAMPGFIRLKLCKSGSGSIRHHYHTWIGHHTVQTLTALRLIFGIMCWRRLYTQESLRLVDGGSHCAGKLEFLHSDMWSRVVDDRWDVSKAHTVCAQLHCGDATDVFRDKVVNPSSDHVTWNRIMCEINLAESIECSTASQSPVATYPGPEVVLLLISKRVENLKDVFLIAYFIIYCYSYKDIIYLSSIYFACSPAESRQLRLAAGPGQCAGRVEVYQQGEWGTVCVDHWDQKEAEVVCRQLGCGHAVSATTLVRHGRESGKIWLNDLKCKGSESTLWECNSSARGQHDCGRKEAGVIFSKTGTFYMLQIRFPRNKTDRKVYVTPGKYNSLILFAEFTDLRLAGGTHACEGRLEIYYNGTWGSVCENRLDSDSVSVICNQLGCGRNGKVMGRFAYGRGIEPYWLDGIECRKSAQSLWQCPSYSWSQKSCMYTEIAQIKCKSNVFIPT</sequence>
<feature type="domain" description="SRCR" evidence="8">
    <location>
        <begin position="661"/>
        <end position="760"/>
    </location>
</feature>
<comment type="subcellular location">
    <subcellularLocation>
        <location evidence="1">Secreted</location>
    </subcellularLocation>
</comment>
<feature type="domain" description="SRCR" evidence="8">
    <location>
        <begin position="800"/>
        <end position="900"/>
    </location>
</feature>
<dbReference type="InterPro" id="IPR001190">
    <property type="entry name" value="SRCR"/>
</dbReference>
<dbReference type="PROSITE" id="PS50287">
    <property type="entry name" value="SRCR_2"/>
    <property type="match status" value="6"/>
</dbReference>
<dbReference type="Ensembl" id="ENSLLET00000050593.1">
    <property type="protein sequence ID" value="ENSLLEP00000048697.1"/>
    <property type="gene ID" value="ENSLLEG00000030292.1"/>
</dbReference>
<dbReference type="FunFam" id="3.10.250.10:FF:000006">
    <property type="entry name" value="neurotrypsin isoform X2"/>
    <property type="match status" value="2"/>
</dbReference>
<keyword evidence="6" id="KW-0325">Glycoprotein</keyword>
<dbReference type="PANTHER" id="PTHR19331:SF468">
    <property type="entry name" value="SCAVENGER RECEPTOR CYSTEINE-RICH TYPE 1 PROTEIN M160"/>
    <property type="match status" value="1"/>
</dbReference>
<evidence type="ECO:0000256" key="3">
    <source>
        <dbReference type="ARBA" id="ARBA00022729"/>
    </source>
</evidence>
<dbReference type="Pfam" id="PF00530">
    <property type="entry name" value="SRCR"/>
    <property type="match status" value="6"/>
</dbReference>
<reference evidence="9" key="1">
    <citation type="submission" date="2025-08" db="UniProtKB">
        <authorList>
            <consortium name="Ensembl"/>
        </authorList>
    </citation>
    <scope>IDENTIFICATION</scope>
</reference>
<evidence type="ECO:0000259" key="8">
    <source>
        <dbReference type="PROSITE" id="PS50287"/>
    </source>
</evidence>
<keyword evidence="4" id="KW-0677">Repeat</keyword>
<dbReference type="InterPro" id="IPR036772">
    <property type="entry name" value="SRCR-like_dom_sf"/>
</dbReference>
<feature type="disulfide bond" evidence="7">
    <location>
        <begin position="382"/>
        <end position="443"/>
    </location>
</feature>
<keyword evidence="3" id="KW-0732">Signal</keyword>
<evidence type="ECO:0000256" key="1">
    <source>
        <dbReference type="ARBA" id="ARBA00004613"/>
    </source>
</evidence>
<feature type="domain" description="SRCR" evidence="8">
    <location>
        <begin position="517"/>
        <end position="596"/>
    </location>
</feature>
<feature type="disulfide bond" evidence="7">
    <location>
        <begin position="825"/>
        <end position="889"/>
    </location>
</feature>
<dbReference type="PROSITE" id="PS00420">
    <property type="entry name" value="SRCR_1"/>
    <property type="match status" value="1"/>
</dbReference>
<dbReference type="FunFam" id="3.10.250.10:FF:000004">
    <property type="entry name" value="Scavenger receptor cysteine-rich type 1 protein M130"/>
    <property type="match status" value="1"/>
</dbReference>
<keyword evidence="2" id="KW-0964">Secreted</keyword>
<comment type="caution">
    <text evidence="7">Lacks conserved residue(s) required for the propagation of feature annotation.</text>
</comment>